<evidence type="ECO:0000256" key="1">
    <source>
        <dbReference type="SAM" id="MobiDB-lite"/>
    </source>
</evidence>
<organism evidence="2 3">
    <name type="scientific">Fusarium avenaceum</name>
    <dbReference type="NCBI Taxonomy" id="40199"/>
    <lineage>
        <taxon>Eukaryota</taxon>
        <taxon>Fungi</taxon>
        <taxon>Dikarya</taxon>
        <taxon>Ascomycota</taxon>
        <taxon>Pezizomycotina</taxon>
        <taxon>Sordariomycetes</taxon>
        <taxon>Hypocreomycetidae</taxon>
        <taxon>Hypocreales</taxon>
        <taxon>Nectriaceae</taxon>
        <taxon>Fusarium</taxon>
        <taxon>Fusarium tricinctum species complex</taxon>
    </lineage>
</organism>
<name>A0A9P7H0V5_9HYPO</name>
<comment type="caution">
    <text evidence="2">The sequence shown here is derived from an EMBL/GenBank/DDBJ whole genome shotgun (WGS) entry which is preliminary data.</text>
</comment>
<evidence type="ECO:0000313" key="2">
    <source>
        <dbReference type="EMBL" id="KAG5660366.1"/>
    </source>
</evidence>
<feature type="compositionally biased region" description="Basic and acidic residues" evidence="1">
    <location>
        <begin position="30"/>
        <end position="50"/>
    </location>
</feature>
<dbReference type="SUPFAM" id="SSF56112">
    <property type="entry name" value="Protein kinase-like (PK-like)"/>
    <property type="match status" value="1"/>
</dbReference>
<gene>
    <name evidence="2" type="ORF">KAF25_002972</name>
</gene>
<evidence type="ECO:0008006" key="4">
    <source>
        <dbReference type="Google" id="ProtNLM"/>
    </source>
</evidence>
<sequence length="244" mass="27645">METRSRPRPPPQTSTPFTVTLPPVTQNGEIGKRGGHYEHPVPREPPKPFKTEPLTPQSIFGRRIVRATGTASDNSHPNVLILERQQTWFERILHILLHYLQAAIVCWLRQNLRECCLPESIILKIATDGWDEEFEREKATYEYLRPLQGVTIPRYYGCSDYKGKKALILSNIGRACLAKPEGAVLWELVTEALMAFSSRGVAYGDTKLDNSHLVTDNGRDKIMIVDLEIVDQSLSEDDLAFTTE</sequence>
<protein>
    <recommendedName>
        <fullName evidence="4">Protein kinase domain-containing protein</fullName>
    </recommendedName>
</protein>
<dbReference type="EMBL" id="JAGPUO010000009">
    <property type="protein sequence ID" value="KAG5660366.1"/>
    <property type="molecule type" value="Genomic_DNA"/>
</dbReference>
<proteinExistence type="predicted"/>
<feature type="region of interest" description="Disordered" evidence="1">
    <location>
        <begin position="1"/>
        <end position="53"/>
    </location>
</feature>
<dbReference type="Proteomes" id="UP000782241">
    <property type="component" value="Unassembled WGS sequence"/>
</dbReference>
<keyword evidence="3" id="KW-1185">Reference proteome</keyword>
<dbReference type="AlphaFoldDB" id="A0A9P7H0V5"/>
<accession>A0A9P7H0V5</accession>
<evidence type="ECO:0000313" key="3">
    <source>
        <dbReference type="Proteomes" id="UP000782241"/>
    </source>
</evidence>
<dbReference type="InterPro" id="IPR011009">
    <property type="entry name" value="Kinase-like_dom_sf"/>
</dbReference>
<feature type="non-terminal residue" evidence="2">
    <location>
        <position position="1"/>
    </location>
</feature>
<reference evidence="2" key="1">
    <citation type="submission" date="2021-04" db="EMBL/GenBank/DDBJ databases">
        <title>Draft genome of Fusarium avenaceum strain F156N33, isolated from an atmospheric sample in Virginia.</title>
        <authorList>
            <person name="Yang S."/>
            <person name="Vinatzer B.A."/>
            <person name="Coleman J."/>
        </authorList>
    </citation>
    <scope>NUCLEOTIDE SEQUENCE</scope>
    <source>
        <strain evidence="2">F156N33</strain>
    </source>
</reference>